<dbReference type="SMART" id="SM00355">
    <property type="entry name" value="ZnF_C2H2"/>
    <property type="match status" value="10"/>
</dbReference>
<feature type="transmembrane region" description="Helical" evidence="13">
    <location>
        <begin position="3648"/>
        <end position="3671"/>
    </location>
</feature>
<feature type="compositionally biased region" description="Low complexity" evidence="12">
    <location>
        <begin position="2544"/>
        <end position="2559"/>
    </location>
</feature>
<feature type="transmembrane region" description="Helical" evidence="13">
    <location>
        <begin position="3489"/>
        <end position="3509"/>
    </location>
</feature>
<feature type="transmembrane region" description="Helical" evidence="13">
    <location>
        <begin position="4682"/>
        <end position="4706"/>
    </location>
</feature>
<accession>A0AAN9TBG0</accession>
<evidence type="ECO:0000256" key="8">
    <source>
        <dbReference type="ARBA" id="ARBA00023136"/>
    </source>
</evidence>
<feature type="region of interest" description="Disordered" evidence="12">
    <location>
        <begin position="175"/>
        <end position="197"/>
    </location>
</feature>
<feature type="region of interest" description="Disordered" evidence="12">
    <location>
        <begin position="2478"/>
        <end position="2795"/>
    </location>
</feature>
<dbReference type="SUPFAM" id="SSF53756">
    <property type="entry name" value="UDP-Glycosyltransferase/glycogen phosphorylase"/>
    <property type="match status" value="2"/>
</dbReference>
<proteinExistence type="inferred from homology"/>
<comment type="similarity">
    <text evidence="2">Belongs to the UDP-glycosyltransferase family.</text>
</comment>
<evidence type="ECO:0000256" key="3">
    <source>
        <dbReference type="ARBA" id="ARBA00022676"/>
    </source>
</evidence>
<feature type="transmembrane region" description="Helical" evidence="13">
    <location>
        <begin position="3683"/>
        <end position="3703"/>
    </location>
</feature>
<feature type="compositionally biased region" description="Basic and acidic residues" evidence="12">
    <location>
        <begin position="1757"/>
        <end position="1772"/>
    </location>
</feature>
<feature type="domain" description="C2H2-type" evidence="14">
    <location>
        <begin position="812"/>
        <end position="839"/>
    </location>
</feature>
<feature type="transmembrane region" description="Helical" evidence="13">
    <location>
        <begin position="3558"/>
        <end position="3578"/>
    </location>
</feature>
<feature type="compositionally biased region" description="Polar residues" evidence="12">
    <location>
        <begin position="221"/>
        <end position="238"/>
    </location>
</feature>
<dbReference type="SUPFAM" id="SSF103473">
    <property type="entry name" value="MFS general substrate transporter"/>
    <property type="match status" value="1"/>
</dbReference>
<dbReference type="InterPro" id="IPR035595">
    <property type="entry name" value="UDP_glycos_trans_CS"/>
</dbReference>
<keyword evidence="11" id="KW-0863">Zinc-finger</keyword>
<keyword evidence="9" id="KW-0325">Glycoprotein</keyword>
<feature type="compositionally biased region" description="Acidic residues" evidence="12">
    <location>
        <begin position="243"/>
        <end position="279"/>
    </location>
</feature>
<evidence type="ECO:0000256" key="11">
    <source>
        <dbReference type="PROSITE-ProRule" id="PRU00042"/>
    </source>
</evidence>
<feature type="region of interest" description="Disordered" evidence="12">
    <location>
        <begin position="221"/>
        <end position="281"/>
    </location>
</feature>
<keyword evidence="6" id="KW-0256">Endoplasmic reticulum</keyword>
<comment type="caution">
    <text evidence="15">The sequence shown here is derived from an EMBL/GenBank/DDBJ whole genome shotgun (WGS) entry which is preliminary data.</text>
</comment>
<feature type="compositionally biased region" description="Polar residues" evidence="12">
    <location>
        <begin position="1"/>
        <end position="10"/>
    </location>
</feature>
<dbReference type="Gene3D" id="3.30.160.60">
    <property type="entry name" value="Classic Zinc Finger"/>
    <property type="match status" value="2"/>
</dbReference>
<dbReference type="PANTHER" id="PTHR48043:SF114">
    <property type="entry name" value="IP04436P-RELATED"/>
    <property type="match status" value="1"/>
</dbReference>
<organism evidence="15 16">
    <name type="scientific">Parthenolecanium corni</name>
    <dbReference type="NCBI Taxonomy" id="536013"/>
    <lineage>
        <taxon>Eukaryota</taxon>
        <taxon>Metazoa</taxon>
        <taxon>Ecdysozoa</taxon>
        <taxon>Arthropoda</taxon>
        <taxon>Hexapoda</taxon>
        <taxon>Insecta</taxon>
        <taxon>Pterygota</taxon>
        <taxon>Neoptera</taxon>
        <taxon>Paraneoptera</taxon>
        <taxon>Hemiptera</taxon>
        <taxon>Sternorrhyncha</taxon>
        <taxon>Coccoidea</taxon>
        <taxon>Coccidae</taxon>
        <taxon>Parthenolecanium</taxon>
    </lineage>
</organism>
<evidence type="ECO:0000256" key="5">
    <source>
        <dbReference type="ARBA" id="ARBA00022692"/>
    </source>
</evidence>
<comment type="subcellular location">
    <subcellularLocation>
        <location evidence="10">Endomembrane system</location>
        <topology evidence="10">Single-pass type I membrane protein</topology>
    </subcellularLocation>
    <subcellularLocation>
        <location evidence="1">Endoplasmic reticulum</location>
    </subcellularLocation>
</comment>
<feature type="compositionally biased region" description="Low complexity" evidence="12">
    <location>
        <begin position="3379"/>
        <end position="3411"/>
    </location>
</feature>
<dbReference type="CDD" id="cd03784">
    <property type="entry name" value="GT1_Gtf-like"/>
    <property type="match status" value="2"/>
</dbReference>
<reference evidence="15 16" key="1">
    <citation type="submission" date="2024-03" db="EMBL/GenBank/DDBJ databases">
        <title>Adaptation during the transition from Ophiocordyceps entomopathogen to insect associate is accompanied by gene loss and intensified selection.</title>
        <authorList>
            <person name="Ward C.M."/>
            <person name="Onetto C.A."/>
            <person name="Borneman A.R."/>
        </authorList>
    </citation>
    <scope>NUCLEOTIDE SEQUENCE [LARGE SCALE GENOMIC DNA]</scope>
    <source>
        <strain evidence="15">AWRI1</strain>
        <tissue evidence="15">Single Adult Female</tissue>
    </source>
</reference>
<evidence type="ECO:0000256" key="1">
    <source>
        <dbReference type="ARBA" id="ARBA00004240"/>
    </source>
</evidence>
<dbReference type="PROSITE" id="PS00028">
    <property type="entry name" value="ZINC_FINGER_C2H2_1"/>
    <property type="match status" value="7"/>
</dbReference>
<feature type="region of interest" description="Disordered" evidence="12">
    <location>
        <begin position="2215"/>
        <end position="2236"/>
    </location>
</feature>
<dbReference type="PROSITE" id="PS50157">
    <property type="entry name" value="ZINC_FINGER_C2H2_2"/>
    <property type="match status" value="4"/>
</dbReference>
<dbReference type="Proteomes" id="UP001367676">
    <property type="component" value="Unassembled WGS sequence"/>
</dbReference>
<dbReference type="FunFam" id="3.40.50.2000:FF:000021">
    <property type="entry name" value="UDP-glucuronosyltransferase"/>
    <property type="match status" value="1"/>
</dbReference>
<sequence length="4727" mass="516684">MASPRRSSAPQVEYGAAKAQRHRMRLVESSSEDDDDEDEHKLQIDLSSPEDDTSSLESHDHNGVVVPTTTGDSLLASSESHSDHPSDVDPLQSLRMLVRSPFAQGQISPAADASHAKGCESISAANATTSSNSSILSSQQLSSSSNAQSSCAISLTPVPRPFSPVSALRKLVTPSSGVNLTPEPTPFSPLSAAAGELSAASSAASSSPFYAIGAFQKLTSRSSSTASVDPASKAQTNDHGAVEEDEEEEEEEEEEEGEEEGEIDEEDVDVDVDVDEDDDGANRVSDATIQRVLKKLNAAAIDEINLRTLQELPSEEAFSFNRFRKMLSNHSQFDAALPNLSSMVGAGGAFPPRPTLTTLMRQELQSQGDPFAFPALRNPPALTVISKLDMPMAPSSRPGRRRSPPPMVPISRFRGSVANNGAVANSGVHDGFDAHSFGGVGDGVLDRLKRLGTDVAVEPRSPPQFSLEDYDNDEYDDDEELPFVPPECILATEPVVTKVTSLPSLMPIPGDHGKSVTLSRIQPPPPSLIPIHHAPPQWPTTARFVPILPRQSPPAWNVNVNQTPAACGPANAFSRPGFSTNSNSSFSFTSVNSAIKKPKRQKLSNKSHYSKLANSLVLPANASKRMDPVLVAESVLARAMKPQSSARLGELEIIKVGPPFAADEPKAAFRPLTPPHWTFSGSSTSFAPLPDFAVKVVAPTAPVIPPPPPSVVTPPSTFASAASAVASGTRSNFFEFSLKKFANSTVLTKSQRKLYGCCICSTVYHKMFSLKKHFFRTHVNPLCVSRQDALKYDVLLPQNAPGSGNVPQSEWYKCDTCGVLFGDHEQLRLHIGEHQPSNYEHANRYRCTGCNFVFRKEKVFTRHLLECAATGASATSAVFNAARFIETVPAKSVDATAMKEVASVSVAQSVVPSNDPMDNVGETGVTSTACVSTTVESLDIDTQDKTDEAIAASGSANMMCLFCEVTFKDNTERQKHVLQNHHPKRKQQTCAYCKKKDINDLRELLQHICEVHNKKYFGCAKCKIRFKTKDELTAHRQESHASNGTGTEKTAALAAVGKPKPGASVKTKNGRTFRCSKCLKICKGMTELLSHRKTAHKPPKVKIKQHYAFDKFGDSLVTRAKHPTCSADDVETEFYKKISLNVKTNLEYYLDGKLDHKAQTESKCVTRSSQNNNLGSNSNDDSEFSSAPNGELGFVEMYGRENFNAAFLRNASRLHIGTQLTMLKKTNMLHQGGVSEVQQIAGGVSVPSKLSLTPQKLNAVSVSDEGTKDVAANSTKEIEFSGEWIRPRRYICKVCLARFNGFWEIEDHFWAKHPNVWHSFYEFPAEQDPGAEFTCKRFLSNAGVCGKADAKWSTSTPSSECTKCGLVLTPIAEFHKHILECGGDTNWMSTMYTPTKKHKKWRPYSGHRRRRTVMKNRMCFRNIPETPMKIPSQSKGKQKAGDTETIQKMIANLPPKRKTRRVVNFDDVNRSRFLARSSVLTRRRREQLDPKSNARVSKAFAGDNEDVMSIVRRNRRGSKSTFKVPSSTNSLELPPQSLPISSDSAVQPFVQVENIKIERDSEVISVDAVVHETRSSSVDYEKSTSEEQPDNKFKLPQIVGFDSVDVPIIEEAGQNSISESTSNISEEKFAWSFAGTSVVAPSLEYSKDASQIVPAVEVPIVDEVTDTSPMDKFRIGPPVDVPKTEISPAEIPTSTTSVISAEASAGAATFAFVDNSSEETPVTECAVAAITRELTVASEEKPAVASTADKKPAESALLIHDEELEPPKEEGSTRPTGRQSPALPDSSVILAAMADTFGQTDTEAPNVVYSSKLSRKRKRGSKQAKCKKCGSKSSKRQKLCVACAAQQQHHPKEAQLSPPPQKKRAVHDNFLQFVCECCGSEVFSTARDGKICDLCLKTSSSAVNENTAELPTEPSPSERICADCGCAFSSDLADIMICDKCASLKVCGTCGDKSQVLKDATVCLTCSLAAATASAAAAAPASPKAQAMVTTTSTMVRVTTPEQVTETKPTACRSCGEMYANVSSDLCTLCQPRTPKHSYLAQTSITPISSSKCRFDSHETVVTPKSTLETPSPPQLRLPSPTKLADDDRCIHCSEQTTDRNDSGSPACRMCHELWITLNTDNLEPVHSASGIDPECIECDVLRTNETTSQRYCEACAAKRNSLPAYGGAFSADNDLFIKRRRSSEVSVQVGESSGLPDSYLRATKMATPTAAVSGISTTSAVKSSEDPSKPSTSGSKNTLLLICKGCYGTYNTVSAYKEHRQQCPFRNSDDEASKKPLLGFAKRIKSGVEIVQVDSPGVGSFEVDGGVLQMHDDTISAAGVGNVSLKVEPSENTSGQSASSVDLDASAAKRFKPKIATDESIEETINSVVERFCSTSTPILENTNEIDSQTLADVAADLSDIANDGPAPVPPSPSPSTNEDDKTVAKRLRNKPVDSPTRTGNMKTVEGQVEKLLQSSAKNRRMAARRIFTFSDASFVADAPHPKEEPADETSPACPNEDETSRITAPTYEVVPMAPSSGKKKKLRGAKMKSGGKTRARQKMKASRSNSSAAVSAASAAPDAEEKCSSNTAIAAKESPRSECKKVSKKRRAEDDVLDQSSEVRLSFRLRRKSLLTDDVSASRVLRSKSKGDVAAESKEDVPLVPAKQDEDTGEPNARESASSDRRRHPSADKAKTKPVEADIAAAESHVGASTCSSEPEVKPPKTKGTKRKADAKDTTAGAAGLKRVRSSSHDLGFNVAKSGNKNVRSSQRLKDEDGKSVADDSNQPPELSSTEELQPSQTESAATPSNASERGNFLELRPSVPKSYLQVSSIGERPASAEGPKVRRTVAEEESMANELRDQSNDLEQPNHQKRRFVQSSAELTTCKDATEMQRIQQNLERSYSYVFSMLNAVCEVLGSPEASCDNPLDPSVANELEELKNYADVASEAVLLLKNPKLEDCIDFSHNFTSPMHDVKQPPKLYCELENQNRSFIIHKACNVNKAQINVNKPPVPVVNGNKTAAVKNGKFKSHKNQSNGVKRKLRCNHCQKVLPTKNEMAAHIQEHFRRFTISKKDNAAMLKMCIADGFEQLLKDKAIDTFLKFSNVSESGLCAPLKTLSETRYNQLEKWKLVVNQLVEIETKGSGDLSRCATSSAADPSACEDVKNVELLSSASDSKPVIAVKRSRNGELYQCPMCSTQYEYKQSRNRHLTMVHARHRSSQQFIFDLDSAKSARASFIADSVNNASSTSKKEAAVAARKVKCNGTLAVGVTASSTCSSTCSDTCANSPADTAATAEASATTVDCPAPPPLSPPTTPTSDPASLPPPLLPANVEMPALSRQAVDAHQSPPALTIASPITNSRPKTPPNFAAEAAAATPSTASAATPSTASAATIVTPPPAAPAKAVAAPAKPNGGAAGTGAATPGTTTPASTPALQPATVNGKRCRKKMSKKEMNIPAHVIKAKAEEALRELTGNRCLNFRLDVSIFVQMSHLGVERPIPITDVPIFRRKRYFLVLMIWTGMGLMNLLRCTLPIAIVDMTSSKNVTVGDQVFVQYAAIGSWTQIFVKWAPSDERSRMVDSALSGFFIGGIISFPICGVIIDEWGWPWVFYFNGIGGVYHETVFAPVVVQRPSIASKQWLITMSIRASRVLVLAGEISCAVLYVSIGLIENFIVSTFLMCLLRFAYGWASSAFAVLPIEIAGEYAGLLHGIAVASMTVGSVLNPILTSTMTQNHAPAEWRHYFLVLSGFNIWAAIIFYFCGSGQPETWTNVEKKPIQYDEVTPIDLNNHVVLRMRNPNTDPSTHANFNDAIATSLLEAGHQIKAFTGFPDTIKHPNYTEVDTWRPEIPRNIYTNLASVSVLFELRDSVDILDHTTNKTERDCIRVLRSEDMQVYSYDCFLPIADFLNIPVIGTSSMRSWRNTEWVIGNPYNPAVIPFDCSYQSYKMTFMQRLKNIWDWAFDIWYYYHVISPKIDKLSEKYFPTITSRTKLSLMFVNSHSALNPRPLLPKVISIGGIHMPFAKPLPKNLQTFIDTADHGVILFSLGSLLQSHKMPAKALSVFRQVFAQLPQRVIWKTEADIELLSENILLSRWLPQRDILAHENIVAFITHAGLAGIYEALYSAVPMLLLPIFFDQMSNAAILEQLGLGINLDLSTITEETLKYSLDQIINGTKYRERAKEISILMKDQPLSPQETAVYWVEYILRQNETRYVDTTASKMPLYQYLLLDVIGLVLVVNLFVGICILTSAGASRILLLQPLFSKSHDSFHSSMAKHLLDAGHHVTAFTSMPGTVPLHPNYTEFDCLRPDLPVVGGTVTNFVPLSYVFRMKNSFAFIGHIIESSIADCHYTIQLEAMQKILKSKTKFDVMIVDLVPYTYECFLPIAEELDIPVIGTIATRSWRNTESILGNPYNPAVIPFDLSNYSYKMAFLQRLRNAVDYLLDVIHHNYLIYPQIENVYQKYFPSTTVASRKKPSLLFLNSNPVLTPRPLVPNIINVGGIHVQPVKPLPNNLKMFIEGARNGVILFSFGSMVQSYTMPSKILSIFREVFAQVPQRIIWKSEEKIDALSDNVLLSKWLPQRDILAHEKVVAFVTHGGIAGIFEGLHGGTPMILTPLHFDQISNAATIQQLGVGVYIDLQNLTKDKLLNVLNDLINSTEYISRAKRISNIIKDQPLSPQENVVFWTEYVVRHNGAKHLNSVATSIPTYQYLLLDVIGFILLATIAVMSSLYLSLKIIFHLLQKYFKHFEKGGKND</sequence>
<feature type="domain" description="C2H2-type" evidence="14">
    <location>
        <begin position="1073"/>
        <end position="1101"/>
    </location>
</feature>
<feature type="region of interest" description="Disordered" evidence="12">
    <location>
        <begin position="1165"/>
        <end position="1186"/>
    </location>
</feature>
<feature type="region of interest" description="Disordered" evidence="12">
    <location>
        <begin position="2401"/>
        <end position="2442"/>
    </location>
</feature>
<keyword evidence="5 13" id="KW-0812">Transmembrane</keyword>
<dbReference type="Pfam" id="PF00201">
    <property type="entry name" value="UDPGT"/>
    <property type="match status" value="2"/>
</dbReference>
<feature type="region of interest" description="Disordered" evidence="12">
    <location>
        <begin position="2830"/>
        <end position="2849"/>
    </location>
</feature>
<dbReference type="EMBL" id="JBBCAQ010000034">
    <property type="protein sequence ID" value="KAK7579710.1"/>
    <property type="molecule type" value="Genomic_DNA"/>
</dbReference>
<evidence type="ECO:0000259" key="14">
    <source>
        <dbReference type="PROSITE" id="PS50157"/>
    </source>
</evidence>
<feature type="region of interest" description="Disordered" evidence="12">
    <location>
        <begin position="3276"/>
        <end position="3420"/>
    </location>
</feature>
<feature type="domain" description="C2H2-type" evidence="14">
    <location>
        <begin position="3169"/>
        <end position="3197"/>
    </location>
</feature>
<dbReference type="Gene3D" id="1.20.1250.20">
    <property type="entry name" value="MFS general substrate transporter like domains"/>
    <property type="match status" value="2"/>
</dbReference>
<evidence type="ECO:0000256" key="6">
    <source>
        <dbReference type="ARBA" id="ARBA00022824"/>
    </source>
</evidence>
<feature type="compositionally biased region" description="Polar residues" evidence="12">
    <location>
        <begin position="2739"/>
        <end position="2748"/>
    </location>
</feature>
<dbReference type="PROSITE" id="PS00375">
    <property type="entry name" value="UDPGT"/>
    <property type="match status" value="2"/>
</dbReference>
<name>A0AAN9TBG0_9HEMI</name>
<keyword evidence="11" id="KW-0862">Zinc</keyword>
<feature type="compositionally biased region" description="Basic and acidic residues" evidence="12">
    <location>
        <begin position="2627"/>
        <end position="2639"/>
    </location>
</feature>
<evidence type="ECO:0000256" key="2">
    <source>
        <dbReference type="ARBA" id="ARBA00009995"/>
    </source>
</evidence>
<dbReference type="GO" id="GO:0005783">
    <property type="term" value="C:endoplasmic reticulum"/>
    <property type="evidence" value="ECO:0007669"/>
    <property type="project" value="UniProtKB-SubCell"/>
</dbReference>
<feature type="transmembrane region" description="Helical" evidence="13">
    <location>
        <begin position="3584"/>
        <end position="3605"/>
    </location>
</feature>
<keyword evidence="4" id="KW-0808">Transferase</keyword>
<feature type="domain" description="C2H2-type" evidence="14">
    <location>
        <begin position="1017"/>
        <end position="1045"/>
    </location>
</feature>
<dbReference type="GO" id="GO:0008270">
    <property type="term" value="F:zinc ion binding"/>
    <property type="evidence" value="ECO:0007669"/>
    <property type="project" value="UniProtKB-KW"/>
</dbReference>
<feature type="compositionally biased region" description="Basic and acidic residues" evidence="12">
    <location>
        <begin position="2659"/>
        <end position="2678"/>
    </location>
</feature>
<dbReference type="InterPro" id="IPR050271">
    <property type="entry name" value="UDP-glycosyltransferase"/>
</dbReference>
<keyword evidence="7 13" id="KW-1133">Transmembrane helix</keyword>
<evidence type="ECO:0000256" key="12">
    <source>
        <dbReference type="SAM" id="MobiDB-lite"/>
    </source>
</evidence>
<protein>
    <recommendedName>
        <fullName evidence="14">C2H2-type domain-containing protein</fullName>
    </recommendedName>
</protein>
<evidence type="ECO:0000256" key="9">
    <source>
        <dbReference type="ARBA" id="ARBA00023180"/>
    </source>
</evidence>
<dbReference type="FunFam" id="3.40.50.2000:FF:000050">
    <property type="entry name" value="UDP-glucuronosyltransferase"/>
    <property type="match status" value="1"/>
</dbReference>
<feature type="compositionally biased region" description="Low complexity" evidence="12">
    <location>
        <begin position="1168"/>
        <end position="1179"/>
    </location>
</feature>
<dbReference type="GO" id="GO:0008194">
    <property type="term" value="F:UDP-glycosyltransferase activity"/>
    <property type="evidence" value="ECO:0007669"/>
    <property type="project" value="InterPro"/>
</dbReference>
<feature type="compositionally biased region" description="Basic and acidic residues" evidence="12">
    <location>
        <begin position="2750"/>
        <end position="2760"/>
    </location>
</feature>
<feature type="compositionally biased region" description="Pro residues" evidence="12">
    <location>
        <begin position="3283"/>
        <end position="3293"/>
    </location>
</feature>
<dbReference type="Gene3D" id="3.40.50.2000">
    <property type="entry name" value="Glycogen Phosphorylase B"/>
    <property type="match status" value="2"/>
</dbReference>
<feature type="compositionally biased region" description="Low complexity" evidence="12">
    <location>
        <begin position="3344"/>
        <end position="3372"/>
    </location>
</feature>
<feature type="compositionally biased region" description="Basic residues" evidence="12">
    <location>
        <begin position="2519"/>
        <end position="2543"/>
    </location>
</feature>
<evidence type="ECO:0000256" key="10">
    <source>
        <dbReference type="ARBA" id="ARBA00046288"/>
    </source>
</evidence>
<evidence type="ECO:0000313" key="16">
    <source>
        <dbReference type="Proteomes" id="UP001367676"/>
    </source>
</evidence>
<keyword evidence="8 13" id="KW-0472">Membrane</keyword>
<gene>
    <name evidence="15" type="ORF">V9T40_000339</name>
</gene>
<keyword evidence="16" id="KW-1185">Reference proteome</keyword>
<evidence type="ECO:0000313" key="15">
    <source>
        <dbReference type="EMBL" id="KAK7579710.1"/>
    </source>
</evidence>
<feature type="region of interest" description="Disordered" evidence="12">
    <location>
        <begin position="1757"/>
        <end position="1783"/>
    </location>
</feature>
<evidence type="ECO:0000256" key="4">
    <source>
        <dbReference type="ARBA" id="ARBA00022679"/>
    </source>
</evidence>
<evidence type="ECO:0000256" key="13">
    <source>
        <dbReference type="SAM" id="Phobius"/>
    </source>
</evidence>
<evidence type="ECO:0000256" key="7">
    <source>
        <dbReference type="ARBA" id="ARBA00022989"/>
    </source>
</evidence>
<dbReference type="InterPro" id="IPR002213">
    <property type="entry name" value="UDP_glucos_trans"/>
</dbReference>
<dbReference type="InterPro" id="IPR013087">
    <property type="entry name" value="Znf_C2H2_type"/>
</dbReference>
<feature type="transmembrane region" description="Helical" evidence="13">
    <location>
        <begin position="3715"/>
        <end position="3736"/>
    </location>
</feature>
<feature type="region of interest" description="Disordered" evidence="12">
    <location>
        <begin position="1"/>
        <end position="93"/>
    </location>
</feature>
<keyword evidence="3" id="KW-0328">Glycosyltransferase</keyword>
<keyword evidence="11" id="KW-0479">Metal-binding</keyword>
<feature type="compositionally biased region" description="Polar residues" evidence="12">
    <location>
        <begin position="67"/>
        <end position="79"/>
    </location>
</feature>
<feature type="transmembrane region" description="Helical" evidence="13">
    <location>
        <begin position="3626"/>
        <end position="3642"/>
    </location>
</feature>
<dbReference type="PANTHER" id="PTHR48043">
    <property type="entry name" value="EG:EG0003.4 PROTEIN-RELATED"/>
    <property type="match status" value="1"/>
</dbReference>
<feature type="transmembrane region" description="Helical" evidence="13">
    <location>
        <begin position="4201"/>
        <end position="4224"/>
    </location>
</feature>
<dbReference type="InterPro" id="IPR036259">
    <property type="entry name" value="MFS_trans_sf"/>
</dbReference>
<feature type="compositionally biased region" description="Polar residues" evidence="12">
    <location>
        <begin position="2761"/>
        <end position="2791"/>
    </location>
</feature>